<dbReference type="Pfam" id="PF00583">
    <property type="entry name" value="Acetyltransf_1"/>
    <property type="match status" value="1"/>
</dbReference>
<evidence type="ECO:0000313" key="2">
    <source>
        <dbReference type="EMBL" id="CYV13797.1"/>
    </source>
</evidence>
<dbReference type="Proteomes" id="UP000071765">
    <property type="component" value="Unassembled WGS sequence"/>
</dbReference>
<feature type="domain" description="N-acetyltransferase" evidence="1">
    <location>
        <begin position="2"/>
        <end position="147"/>
    </location>
</feature>
<dbReference type="CDD" id="cd04301">
    <property type="entry name" value="NAT_SF"/>
    <property type="match status" value="1"/>
</dbReference>
<proteinExistence type="predicted"/>
<dbReference type="SUPFAM" id="SSF55729">
    <property type="entry name" value="Acyl-CoA N-acyltransferases (Nat)"/>
    <property type="match status" value="1"/>
</dbReference>
<dbReference type="PROSITE" id="PS51186">
    <property type="entry name" value="GNAT"/>
    <property type="match status" value="1"/>
</dbReference>
<gene>
    <name evidence="2" type="primary">bltD_2</name>
    <name evidence="2" type="ORF">ERS132410_02062</name>
    <name evidence="3" type="ORF">ERS132452_02016</name>
</gene>
<sequence length="151" mass="17095">MIVLKPVDEISYQAVLDLTVAEADKGFVAPNVRSLADAWLYRMNGDVFPYAIWSDNQVVGFALIDIDEDIQQYMLWRFMIGQEFQGKGYGQAALEVVIAMAQSHPVCNHLIAAYVKGNQKMAHLLEKNDFVLDSEEERELVFRLETPGVKL</sequence>
<organism evidence="2 5">
    <name type="scientific">Streptococcus suis</name>
    <dbReference type="NCBI Taxonomy" id="1307"/>
    <lineage>
        <taxon>Bacteria</taxon>
        <taxon>Bacillati</taxon>
        <taxon>Bacillota</taxon>
        <taxon>Bacilli</taxon>
        <taxon>Lactobacillales</taxon>
        <taxon>Streptococcaceae</taxon>
        <taxon>Streptococcus</taxon>
    </lineage>
</organism>
<dbReference type="AlphaFoldDB" id="A0A0Z8HB92"/>
<dbReference type="EC" id="2.3.1.57" evidence="2"/>
<name>A0A0Z8HB92_STRSU</name>
<dbReference type="Proteomes" id="UP000073485">
    <property type="component" value="Unassembled WGS sequence"/>
</dbReference>
<dbReference type="GO" id="GO:0004145">
    <property type="term" value="F:diamine N-acetyltransferase activity"/>
    <property type="evidence" value="ECO:0007669"/>
    <property type="project" value="UniProtKB-EC"/>
</dbReference>
<keyword evidence="2" id="KW-0012">Acyltransferase</keyword>
<evidence type="ECO:0000313" key="3">
    <source>
        <dbReference type="EMBL" id="CYW23477.1"/>
    </source>
</evidence>
<evidence type="ECO:0000259" key="1">
    <source>
        <dbReference type="PROSITE" id="PS51186"/>
    </source>
</evidence>
<protein>
    <submittedName>
        <fullName evidence="2">Histone acetyltransferase HPA2-like acetyltransferase</fullName>
        <ecNumber evidence="2">2.3.1.57</ecNumber>
    </submittedName>
</protein>
<dbReference type="EMBL" id="FIGO01000019">
    <property type="protein sequence ID" value="CYV13797.1"/>
    <property type="molecule type" value="Genomic_DNA"/>
</dbReference>
<dbReference type="Gene3D" id="3.40.630.30">
    <property type="match status" value="1"/>
</dbReference>
<evidence type="ECO:0000313" key="4">
    <source>
        <dbReference type="Proteomes" id="UP000071765"/>
    </source>
</evidence>
<dbReference type="InterPro" id="IPR000182">
    <property type="entry name" value="GNAT_dom"/>
</dbReference>
<accession>A0A0Z8HB92</accession>
<dbReference type="InterPro" id="IPR016181">
    <property type="entry name" value="Acyl_CoA_acyltransferase"/>
</dbReference>
<dbReference type="EMBL" id="FIIN01000017">
    <property type="protein sequence ID" value="CYW23477.1"/>
    <property type="molecule type" value="Genomic_DNA"/>
</dbReference>
<keyword evidence="2" id="KW-0808">Transferase</keyword>
<dbReference type="RefSeq" id="WP_024408536.1">
    <property type="nucleotide sequence ID" value="NZ_CEDG01000010.1"/>
</dbReference>
<evidence type="ECO:0000313" key="5">
    <source>
        <dbReference type="Proteomes" id="UP000073485"/>
    </source>
</evidence>
<reference evidence="4 5" key="1">
    <citation type="submission" date="2016-02" db="EMBL/GenBank/DDBJ databases">
        <authorList>
            <consortium name="Pathogen Informatics"/>
        </authorList>
    </citation>
    <scope>NUCLEOTIDE SEQUENCE [LARGE SCALE GENOMIC DNA]</scope>
    <source>
        <strain evidence="2 5">LSS48</strain>
        <strain evidence="3 4">LSS90</strain>
    </source>
</reference>